<dbReference type="AlphaFoldDB" id="A0A226ET63"/>
<name>A0A226ET63_FOLCA</name>
<reference evidence="1 2" key="1">
    <citation type="submission" date="2015-12" db="EMBL/GenBank/DDBJ databases">
        <title>The genome of Folsomia candida.</title>
        <authorList>
            <person name="Faddeeva A."/>
            <person name="Derks M.F."/>
            <person name="Anvar Y."/>
            <person name="Smit S."/>
            <person name="Van Straalen N."/>
            <person name="Roelofs D."/>
        </authorList>
    </citation>
    <scope>NUCLEOTIDE SEQUENCE [LARGE SCALE GENOMIC DNA]</scope>
    <source>
        <strain evidence="1 2">VU population</strain>
        <tissue evidence="1">Whole body</tissue>
    </source>
</reference>
<sequence>MEQVSLEDDGLESLDGMLNNSDLNARNQYSSPDMRLRGARSVSCGASSRRCDYPSTCFIPTKENTLNQHGVGKAMLYCAAGSNKMHFRRQKHRPSPYDINKRKPLNSLLNPMGRLGLAHGGTAARVRSSDSYSESSSGRDPTMPLLFVDEYHDLPFRDGLMYNSKTDKFPVPILMSRSKSLEDLRQSPNKSGSKQVRFKLVCYDDNSNGTASSNGSNSLESPLSVSPRTSFFNVLKGEASIKHEIDSMSMLIEKLDVA</sequence>
<proteinExistence type="predicted"/>
<gene>
    <name evidence="1" type="ORF">Fcan01_06095</name>
</gene>
<dbReference type="OMA" id="SPYDINK"/>
<dbReference type="Proteomes" id="UP000198287">
    <property type="component" value="Unassembled WGS sequence"/>
</dbReference>
<keyword evidence="2" id="KW-1185">Reference proteome</keyword>
<dbReference type="OrthoDB" id="10539720at2759"/>
<protein>
    <submittedName>
        <fullName evidence="1">Uncharacterized protein</fullName>
    </submittedName>
</protein>
<dbReference type="EMBL" id="LNIX01000002">
    <property type="protein sequence ID" value="OXA60805.1"/>
    <property type="molecule type" value="Genomic_DNA"/>
</dbReference>
<evidence type="ECO:0000313" key="1">
    <source>
        <dbReference type="EMBL" id="OXA60805.1"/>
    </source>
</evidence>
<comment type="caution">
    <text evidence="1">The sequence shown here is derived from an EMBL/GenBank/DDBJ whole genome shotgun (WGS) entry which is preliminary data.</text>
</comment>
<accession>A0A226ET63</accession>
<evidence type="ECO:0000313" key="2">
    <source>
        <dbReference type="Proteomes" id="UP000198287"/>
    </source>
</evidence>
<organism evidence="1 2">
    <name type="scientific">Folsomia candida</name>
    <name type="common">Springtail</name>
    <dbReference type="NCBI Taxonomy" id="158441"/>
    <lineage>
        <taxon>Eukaryota</taxon>
        <taxon>Metazoa</taxon>
        <taxon>Ecdysozoa</taxon>
        <taxon>Arthropoda</taxon>
        <taxon>Hexapoda</taxon>
        <taxon>Collembola</taxon>
        <taxon>Entomobryomorpha</taxon>
        <taxon>Isotomoidea</taxon>
        <taxon>Isotomidae</taxon>
        <taxon>Proisotominae</taxon>
        <taxon>Folsomia</taxon>
    </lineage>
</organism>